<sequence>MEEGKIKVMINENPKVKILVGYHKPAVLLKDEILTPIHLGRALATQVSKDGEMSKEDFKWMCENMIGDDTGDNISHLNRYFCELTGIYWAWKNYDKLGNPDYIGFSHYRRHLIFDETSQLPPKKWADFSPTYRNISLKYKHIIEIEKLINKEECDIFVPEIFNVAVRNDVSVSTIAENFQTYCYDISGLDLLAELLENDDRLVEYKKYSNIKSESSYFLANVFVIKKEFFLKYCDFLFYIIFKLLHLQLNKLKLNDSLQQKRQLAYISEFITSIYIRRQFDLQKRIKCLPLSFVENTSDAMVLNELNILKTKEKSKHCAAVSFDLFDTLLVRPYSTPQDVFLHLEEKYNLKGFAKDRTNAENKARILLNKKLVNYDEIYACMPQIYQFLKEKEQELEFETLYVNPEMKVVYDYLIKQGKKIILTSDMYYSEEFFKKILDKNNINGYSKIYISGVVNKSKHHGDLYRYILDDLKIKANDILHIGDNYYADYQQAVNNGLQALHYEAPILQFFNSFPRLKKFYDENNNLTSHIIIGILLKKWLQSNKNMDNYWEYFGYFYGGPICYGLSKFVYDEAMKESLKEFIFVARDGYIIEKIFNLLQQQFDTNIKTAYIYASRILHLQINLEYLNEYSYQYRASSLINLCKDFIDDYDKISKLSEEEKGKFIENNILKFQFISKKILSLYKKYINSFNFKENKIGLFDLATDSFSSIKLLKCILQG</sequence>
<name>A0A5Y7DDT3_CAMCO</name>
<evidence type="ECO:0000259" key="1">
    <source>
        <dbReference type="Pfam" id="PF14393"/>
    </source>
</evidence>
<proteinExistence type="predicted"/>
<feature type="domain" description="DUF4422" evidence="1">
    <location>
        <begin position="17"/>
        <end position="278"/>
    </location>
</feature>
<accession>A0A5Y7DDT3</accession>
<dbReference type="InterPro" id="IPR036412">
    <property type="entry name" value="HAD-like_sf"/>
</dbReference>
<organism evidence="2">
    <name type="scientific">Campylobacter coli</name>
    <dbReference type="NCBI Taxonomy" id="195"/>
    <lineage>
        <taxon>Bacteria</taxon>
        <taxon>Pseudomonadati</taxon>
        <taxon>Campylobacterota</taxon>
        <taxon>Epsilonproteobacteria</taxon>
        <taxon>Campylobacterales</taxon>
        <taxon>Campylobacteraceae</taxon>
        <taxon>Campylobacter</taxon>
    </lineage>
</organism>
<dbReference type="SUPFAM" id="SSF56784">
    <property type="entry name" value="HAD-like"/>
    <property type="match status" value="1"/>
</dbReference>
<comment type="caution">
    <text evidence="2">The sequence shown here is derived from an EMBL/GenBank/DDBJ whole genome shotgun (WGS) entry which is preliminary data.</text>
</comment>
<gene>
    <name evidence="2" type="ORF">FJM45_09525</name>
</gene>
<reference evidence="2" key="1">
    <citation type="submission" date="2019-06" db="EMBL/GenBank/DDBJ databases">
        <authorList>
            <consortium name="NARMS: The National Antimicrobial Resistance Monitoring System"/>
        </authorList>
    </citation>
    <scope>NUCLEOTIDE SEQUENCE</scope>
    <source>
        <strain evidence="2">FSIS21924625</strain>
    </source>
</reference>
<dbReference type="InterPro" id="IPR041492">
    <property type="entry name" value="HAD_2"/>
</dbReference>
<protein>
    <submittedName>
        <fullName evidence="2">DUF4422 domain-containing protein</fullName>
    </submittedName>
</protein>
<evidence type="ECO:0000313" key="2">
    <source>
        <dbReference type="EMBL" id="ECK9990780.1"/>
    </source>
</evidence>
<dbReference type="InterPro" id="IPR023214">
    <property type="entry name" value="HAD_sf"/>
</dbReference>
<dbReference type="EMBL" id="AAJEIL010000072">
    <property type="protein sequence ID" value="ECK9990780.1"/>
    <property type="molecule type" value="Genomic_DNA"/>
</dbReference>
<dbReference type="AlphaFoldDB" id="A0A5Y7DDT3"/>
<dbReference type="Gene3D" id="3.40.50.1000">
    <property type="entry name" value="HAD superfamily/HAD-like"/>
    <property type="match status" value="1"/>
</dbReference>
<dbReference type="InterPro" id="IPR025536">
    <property type="entry name" value="DUF4422"/>
</dbReference>
<dbReference type="Pfam" id="PF13419">
    <property type="entry name" value="HAD_2"/>
    <property type="match status" value="1"/>
</dbReference>
<dbReference type="Pfam" id="PF14393">
    <property type="entry name" value="DUF4422"/>
    <property type="match status" value="1"/>
</dbReference>
<feature type="non-terminal residue" evidence="2">
    <location>
        <position position="719"/>
    </location>
</feature>